<reference evidence="1 2" key="1">
    <citation type="submission" date="2019-07" db="EMBL/GenBank/DDBJ databases">
        <title>Whole genome shotgun sequence of Enterococcus villorum NBRC 100699.</title>
        <authorList>
            <person name="Hosoyama A."/>
            <person name="Uohara A."/>
            <person name="Ohji S."/>
            <person name="Ichikawa N."/>
        </authorList>
    </citation>
    <scope>NUCLEOTIDE SEQUENCE [LARGE SCALE GENOMIC DNA]</scope>
    <source>
        <strain evidence="1 2">NBRC 100699</strain>
    </source>
</reference>
<dbReference type="PANTHER" id="PTHR42811">
    <property type="entry name" value="SERINE ACETYLTRANSFERASE"/>
    <property type="match status" value="1"/>
</dbReference>
<evidence type="ECO:0008006" key="3">
    <source>
        <dbReference type="Google" id="ProtNLM"/>
    </source>
</evidence>
<gene>
    <name evidence="1" type="ORF">EVI01_21000</name>
</gene>
<organism evidence="1 2">
    <name type="scientific">Enterococcus villorum</name>
    <dbReference type="NCBI Taxonomy" id="112904"/>
    <lineage>
        <taxon>Bacteria</taxon>
        <taxon>Bacillati</taxon>
        <taxon>Bacillota</taxon>
        <taxon>Bacilli</taxon>
        <taxon>Lactobacillales</taxon>
        <taxon>Enterococcaceae</taxon>
        <taxon>Enterococcus</taxon>
    </lineage>
</organism>
<proteinExistence type="predicted"/>
<dbReference type="InterPro" id="IPR001451">
    <property type="entry name" value="Hexapep"/>
</dbReference>
<dbReference type="AlphaFoldDB" id="A0A511J4X6"/>
<comment type="caution">
    <text evidence="1">The sequence shown here is derived from an EMBL/GenBank/DDBJ whole genome shotgun (WGS) entry which is preliminary data.</text>
</comment>
<evidence type="ECO:0000313" key="1">
    <source>
        <dbReference type="EMBL" id="GEL92763.1"/>
    </source>
</evidence>
<dbReference type="Gene3D" id="2.160.10.10">
    <property type="entry name" value="Hexapeptide repeat proteins"/>
    <property type="match status" value="1"/>
</dbReference>
<sequence>MWHPFGIIIHPNCVIGENVTIRHQVTIGKATDEGGVPILGNNISIGAGAKILGDIHIGDGTVIGANAVVTKSFPEKSILVGCPAIDISKTKN</sequence>
<name>A0A511J4X6_9ENTE</name>
<dbReference type="RefSeq" id="WP_010752236.1">
    <property type="nucleotide sequence ID" value="NZ_BJWF01000033.1"/>
</dbReference>
<dbReference type="Proteomes" id="UP000321830">
    <property type="component" value="Unassembled WGS sequence"/>
</dbReference>
<dbReference type="SUPFAM" id="SSF51161">
    <property type="entry name" value="Trimeric LpxA-like enzymes"/>
    <property type="match status" value="1"/>
</dbReference>
<dbReference type="Pfam" id="PF00132">
    <property type="entry name" value="Hexapep"/>
    <property type="match status" value="1"/>
</dbReference>
<dbReference type="EMBL" id="BJWF01000033">
    <property type="protein sequence ID" value="GEL92763.1"/>
    <property type="molecule type" value="Genomic_DNA"/>
</dbReference>
<evidence type="ECO:0000313" key="2">
    <source>
        <dbReference type="Proteomes" id="UP000321830"/>
    </source>
</evidence>
<dbReference type="InterPro" id="IPR011004">
    <property type="entry name" value="Trimer_LpxA-like_sf"/>
</dbReference>
<accession>A0A511J4X6</accession>
<protein>
    <recommendedName>
        <fullName evidence="3">Serine acetyltransferase</fullName>
    </recommendedName>
</protein>